<sequence>MKKYILLCFFAVGNLLVLAQKPSNLSRKSVGLDKVDNTPDLEKPVSKAMRLELNKNMVLQTVNDMRATDGVASGNKAELLGYYTNGDGGGGSFFWDAASTEPDNGGTVFAVSGINKGRWKRNFTATEVNIKWFGAKGDGRADDTDAIQKSINSRKNVYIPEGTYKVTRTINLNFDSTTIDASRAAPKIRGENSASSIIFPVNIQGPVLDYRQTETQLKNSKFGFGLSLSDFGIVGNDKARAVCTAGISISGAWNPIFKNLRLRSLKGHGFTFPFDIRTPESVMGPTTLKDSDKFSNGKATFDQVTAENCDLWGFYFDTSNSAVIMSNSYAHNCAKGGMYLLGTASNISNCSFSYNGTLTDPNACGLQIGDDFKSTRNGVLKTSYAQTFNCVFSNLEIDSNYGKGIIVTGYLHNFDHIRILQGAFSTPANARTLNTPVFVQMGLPNAPCFSTTFRNIIIRTPQNDLAASIFSDGGKNGRAYNIKFTNVFNIYDQPGSAAYNGLTFKGLKYFDFTNDLSRNIVAEDALGKVIYQKQSEIKAEGIPTRGTWNVGDIVYNKNPNSGSYVGWVCTVAGTPGTWKGFGKID</sequence>
<dbReference type="InterPro" id="IPR012334">
    <property type="entry name" value="Pectin_lyas_fold"/>
</dbReference>
<evidence type="ECO:0000259" key="2">
    <source>
        <dbReference type="Pfam" id="PF12708"/>
    </source>
</evidence>
<feature type="chain" id="PRO_5020284781" description="Rhamnogalacturonase A/B/Epimerase-like pectate lyase domain-containing protein" evidence="1">
    <location>
        <begin position="20"/>
        <end position="585"/>
    </location>
</feature>
<dbReference type="Proteomes" id="UP000293162">
    <property type="component" value="Unassembled WGS sequence"/>
</dbReference>
<dbReference type="Gene3D" id="2.160.20.10">
    <property type="entry name" value="Single-stranded right-handed beta-helix, Pectin lyase-like"/>
    <property type="match status" value="1"/>
</dbReference>
<dbReference type="EMBL" id="SEWF01000005">
    <property type="protein sequence ID" value="RYU96758.1"/>
    <property type="molecule type" value="Genomic_DNA"/>
</dbReference>
<accession>A0A4Q5M370</accession>
<evidence type="ECO:0000313" key="4">
    <source>
        <dbReference type="Proteomes" id="UP000293162"/>
    </source>
</evidence>
<protein>
    <recommendedName>
        <fullName evidence="2">Rhamnogalacturonase A/B/Epimerase-like pectate lyase domain-containing protein</fullName>
    </recommendedName>
</protein>
<dbReference type="SUPFAM" id="SSF51126">
    <property type="entry name" value="Pectin lyase-like"/>
    <property type="match status" value="1"/>
</dbReference>
<feature type="signal peptide" evidence="1">
    <location>
        <begin position="1"/>
        <end position="19"/>
    </location>
</feature>
<dbReference type="AlphaFoldDB" id="A0A4Q5M370"/>
<dbReference type="Pfam" id="PF12708">
    <property type="entry name" value="Pect-lyase_RHGA_epim"/>
    <property type="match status" value="1"/>
</dbReference>
<dbReference type="RefSeq" id="WP_130019717.1">
    <property type="nucleotide sequence ID" value="NZ_SEWF01000005.1"/>
</dbReference>
<dbReference type="InterPro" id="IPR011050">
    <property type="entry name" value="Pectin_lyase_fold/virulence"/>
</dbReference>
<keyword evidence="4" id="KW-1185">Reference proteome</keyword>
<comment type="caution">
    <text evidence="3">The sequence shown here is derived from an EMBL/GenBank/DDBJ whole genome shotgun (WGS) entry which is preliminary data.</text>
</comment>
<evidence type="ECO:0000313" key="3">
    <source>
        <dbReference type="EMBL" id="RYU96758.1"/>
    </source>
</evidence>
<proteinExistence type="predicted"/>
<dbReference type="InterPro" id="IPR024535">
    <property type="entry name" value="RHGA/B-epi-like_pectate_lyase"/>
</dbReference>
<feature type="domain" description="Rhamnogalacturonase A/B/Epimerase-like pectate lyase" evidence="2">
    <location>
        <begin position="128"/>
        <end position="352"/>
    </location>
</feature>
<dbReference type="OrthoDB" id="241638at2"/>
<organism evidence="3 4">
    <name type="scientific">Emticicia agri</name>
    <dbReference type="NCBI Taxonomy" id="2492393"/>
    <lineage>
        <taxon>Bacteria</taxon>
        <taxon>Pseudomonadati</taxon>
        <taxon>Bacteroidota</taxon>
        <taxon>Cytophagia</taxon>
        <taxon>Cytophagales</taxon>
        <taxon>Leadbetterellaceae</taxon>
        <taxon>Emticicia</taxon>
    </lineage>
</organism>
<gene>
    <name evidence="3" type="ORF">EWM59_04275</name>
</gene>
<reference evidence="3 4" key="1">
    <citation type="submission" date="2019-02" db="EMBL/GenBank/DDBJ databases">
        <title>Bacterial novel species Emticicia sp. 17J42-9 isolated from soil.</title>
        <authorList>
            <person name="Jung H.-Y."/>
        </authorList>
    </citation>
    <scope>NUCLEOTIDE SEQUENCE [LARGE SCALE GENOMIC DNA]</scope>
    <source>
        <strain evidence="3 4">17J42-9</strain>
    </source>
</reference>
<name>A0A4Q5M370_9BACT</name>
<evidence type="ECO:0000256" key="1">
    <source>
        <dbReference type="SAM" id="SignalP"/>
    </source>
</evidence>
<keyword evidence="1" id="KW-0732">Signal</keyword>